<gene>
    <name evidence="7" type="ORF">LAQU0_S15e01904g</name>
</gene>
<reference evidence="8" key="1">
    <citation type="submission" date="2015-10" db="EMBL/GenBank/DDBJ databases">
        <authorList>
            <person name="Devillers H."/>
        </authorList>
    </citation>
    <scope>NUCLEOTIDE SEQUENCE [LARGE SCALE GENOMIC DNA]</scope>
</reference>
<keyword evidence="8" id="KW-1185">Reference proteome</keyword>
<feature type="domain" description="Cyclin-like" evidence="6">
    <location>
        <begin position="67"/>
        <end position="153"/>
    </location>
</feature>
<dbReference type="GO" id="GO:0044843">
    <property type="term" value="P:cell cycle G1/S phase transition"/>
    <property type="evidence" value="ECO:0007669"/>
    <property type="project" value="UniProtKB-ARBA"/>
</dbReference>
<keyword evidence="4" id="KW-0131">Cell cycle</keyword>
<dbReference type="GO" id="GO:0016538">
    <property type="term" value="F:cyclin-dependent protein serine/threonine kinase regulator activity"/>
    <property type="evidence" value="ECO:0007669"/>
    <property type="project" value="UniProtKB-ARBA"/>
</dbReference>
<dbReference type="GO" id="GO:0044772">
    <property type="term" value="P:mitotic cell cycle phase transition"/>
    <property type="evidence" value="ECO:0007669"/>
    <property type="project" value="UniProtKB-ARBA"/>
</dbReference>
<dbReference type="InterPro" id="IPR039361">
    <property type="entry name" value="Cyclin"/>
</dbReference>
<dbReference type="InterPro" id="IPR013763">
    <property type="entry name" value="Cyclin-like_dom"/>
</dbReference>
<feature type="domain" description="Cyclin-like" evidence="6">
    <location>
        <begin position="175"/>
        <end position="284"/>
    </location>
</feature>
<keyword evidence="2" id="KW-0132">Cell division</keyword>
<sequence>MNGAEERARRAKALAQLESHACEHSLEDYRADVQDYLWDLELRNKADPAMIESQPELEWYMRPYLIDFLIELHGYFRLRPETLFLACSIADRYLSKRMVYKKHYQLVMTTALWIAAKYEDKKSRTPLVRELVALCRDVYDSAMFAQMELHMLSTLDWNVGSVASVYGSLSLFLDMDIFSDCSAGHAGFAVLSDLAGFLAELSMYEKNYMYFSTAVQALSAVLVASKVLNNTAMADFIYCSLAHEQGIAGCSALCAHLSKDQLPLLQLDDETLEDIRQCSLLFVNDLYKTKTLNKPLPAALLHKYSRSSFGPFLERFTSCNMNSFITLTQLTQAVGSCDQALLRQSTRSLTDICIGLLIPPTTADVANSRLALHTFDGSVPCGDENAGRAVFRKSSSVCNTLGIPSASQLSAQTLDVRCSSPAASSVSANSVFSSSQSSLSQSSASSPMLLTSRKQFPTRMNSFSSVYSHHTNQRVLTRLDSTDSTMEE</sequence>
<proteinExistence type="inferred from homology"/>
<name>A0A0P1KY11_9SACH</name>
<dbReference type="SMART" id="SM00385">
    <property type="entry name" value="CYCLIN"/>
    <property type="match status" value="2"/>
</dbReference>
<keyword evidence="3 5" id="KW-0195">Cyclin</keyword>
<dbReference type="OrthoDB" id="5590282at2759"/>
<dbReference type="SUPFAM" id="SSF47954">
    <property type="entry name" value="Cyclin-like"/>
    <property type="match status" value="1"/>
</dbReference>
<accession>A0A0P1KY11</accession>
<evidence type="ECO:0000256" key="1">
    <source>
        <dbReference type="ARBA" id="ARBA00008742"/>
    </source>
</evidence>
<evidence type="ECO:0000313" key="8">
    <source>
        <dbReference type="Proteomes" id="UP000236544"/>
    </source>
</evidence>
<dbReference type="GO" id="GO:0051301">
    <property type="term" value="P:cell division"/>
    <property type="evidence" value="ECO:0007669"/>
    <property type="project" value="UniProtKB-KW"/>
</dbReference>
<dbReference type="Gene3D" id="1.10.472.10">
    <property type="entry name" value="Cyclin-like"/>
    <property type="match status" value="2"/>
</dbReference>
<evidence type="ECO:0000256" key="4">
    <source>
        <dbReference type="ARBA" id="ARBA00023306"/>
    </source>
</evidence>
<comment type="similarity">
    <text evidence="1 5">Belongs to the cyclin family.</text>
</comment>
<dbReference type="Proteomes" id="UP000236544">
    <property type="component" value="Unassembled WGS sequence"/>
</dbReference>
<evidence type="ECO:0000256" key="3">
    <source>
        <dbReference type="ARBA" id="ARBA00023127"/>
    </source>
</evidence>
<dbReference type="InterPro" id="IPR036915">
    <property type="entry name" value="Cyclin-like_sf"/>
</dbReference>
<dbReference type="InterPro" id="IPR006671">
    <property type="entry name" value="Cyclin_N"/>
</dbReference>
<dbReference type="CDD" id="cd20559">
    <property type="entry name" value="CYCLIN_ScCLN_like"/>
    <property type="match status" value="1"/>
</dbReference>
<evidence type="ECO:0000259" key="6">
    <source>
        <dbReference type="SMART" id="SM00385"/>
    </source>
</evidence>
<dbReference type="Pfam" id="PF00134">
    <property type="entry name" value="Cyclin_N"/>
    <property type="match status" value="1"/>
</dbReference>
<evidence type="ECO:0000313" key="7">
    <source>
        <dbReference type="EMBL" id="CUS24322.1"/>
    </source>
</evidence>
<dbReference type="AlphaFoldDB" id="A0A0P1KY11"/>
<dbReference type="EMBL" id="LN890572">
    <property type="protein sequence ID" value="CUS24322.1"/>
    <property type="molecule type" value="Genomic_DNA"/>
</dbReference>
<organism evidence="7 8">
    <name type="scientific">Lachancea quebecensis</name>
    <dbReference type="NCBI Taxonomy" id="1654605"/>
    <lineage>
        <taxon>Eukaryota</taxon>
        <taxon>Fungi</taxon>
        <taxon>Dikarya</taxon>
        <taxon>Ascomycota</taxon>
        <taxon>Saccharomycotina</taxon>
        <taxon>Saccharomycetes</taxon>
        <taxon>Saccharomycetales</taxon>
        <taxon>Saccharomycetaceae</taxon>
        <taxon>Lachancea</taxon>
    </lineage>
</organism>
<dbReference type="PANTHER" id="PTHR10177">
    <property type="entry name" value="CYCLINS"/>
    <property type="match status" value="1"/>
</dbReference>
<dbReference type="GO" id="GO:0051726">
    <property type="term" value="P:regulation of cell cycle"/>
    <property type="evidence" value="ECO:0007669"/>
    <property type="project" value="UniProtKB-ARBA"/>
</dbReference>
<protein>
    <submittedName>
        <fullName evidence="7">LAQU0S15e01904g1_1</fullName>
    </submittedName>
</protein>
<evidence type="ECO:0000256" key="5">
    <source>
        <dbReference type="RuleBase" id="RU000383"/>
    </source>
</evidence>
<evidence type="ECO:0000256" key="2">
    <source>
        <dbReference type="ARBA" id="ARBA00022618"/>
    </source>
</evidence>
<dbReference type="FunFam" id="1.10.472.10:FF:000010">
    <property type="entry name" value="G1/S-specific cyclin Cln1"/>
    <property type="match status" value="1"/>
</dbReference>